<dbReference type="Pfam" id="PF09136">
    <property type="entry name" value="Glucodextran_B"/>
    <property type="match status" value="2"/>
</dbReference>
<evidence type="ECO:0000256" key="1">
    <source>
        <dbReference type="SAM" id="MobiDB-lite"/>
    </source>
</evidence>
<protein>
    <recommendedName>
        <fullName evidence="5">Bacterial Ig-like domain-containing protein</fullName>
    </recommendedName>
</protein>
<keyword evidence="2" id="KW-0812">Transmembrane</keyword>
<gene>
    <name evidence="3" type="ORF">A2V55_00050</name>
</gene>
<dbReference type="NCBIfam" id="NF033510">
    <property type="entry name" value="Ca_tandemer"/>
    <property type="match status" value="2"/>
</dbReference>
<evidence type="ECO:0000256" key="2">
    <source>
        <dbReference type="SAM" id="Phobius"/>
    </source>
</evidence>
<keyword evidence="2" id="KW-0472">Membrane</keyword>
<feature type="transmembrane region" description="Helical" evidence="2">
    <location>
        <begin position="20"/>
        <end position="39"/>
    </location>
</feature>
<sequence>MRRFYSRLAHSEEKKNFRKAFLYILLTISSFALLVFFGLPSIAKMASFLTDLRKSSSPVEKNDTTPPAPPRFNTLPEATNKKSIGINGTAEEGATVKIYINDREESVLSDNNSQFNLSITLTKGENKISAVAKDLAGNESQKSDEKTIIFDEDPPKLEITSPENNKEFYGSKERQVVIQGISEEEISVTINERVVFVEDDGSFSFATSLSEGDNNFSIKAQDKAGNTTETSLTLKFSS</sequence>
<comment type="caution">
    <text evidence="3">The sequence shown here is derived from an EMBL/GenBank/DDBJ whole genome shotgun (WGS) entry which is preliminary data.</text>
</comment>
<dbReference type="InterPro" id="IPR013783">
    <property type="entry name" value="Ig-like_fold"/>
</dbReference>
<dbReference type="EMBL" id="MGFY01000016">
    <property type="protein sequence ID" value="OGM16575.1"/>
    <property type="molecule type" value="Genomic_DNA"/>
</dbReference>
<proteinExistence type="predicted"/>
<feature type="region of interest" description="Disordered" evidence="1">
    <location>
        <begin position="55"/>
        <end position="78"/>
    </location>
</feature>
<evidence type="ECO:0000313" key="4">
    <source>
        <dbReference type="Proteomes" id="UP000178401"/>
    </source>
</evidence>
<dbReference type="Gene3D" id="2.60.40.10">
    <property type="entry name" value="Immunoglobulins"/>
    <property type="match status" value="2"/>
</dbReference>
<keyword evidence="2" id="KW-1133">Transmembrane helix</keyword>
<evidence type="ECO:0008006" key="5">
    <source>
        <dbReference type="Google" id="ProtNLM"/>
    </source>
</evidence>
<reference evidence="3 4" key="1">
    <citation type="journal article" date="2016" name="Nat. Commun.">
        <title>Thousands of microbial genomes shed light on interconnected biogeochemical processes in an aquifer system.</title>
        <authorList>
            <person name="Anantharaman K."/>
            <person name="Brown C.T."/>
            <person name="Hug L.A."/>
            <person name="Sharon I."/>
            <person name="Castelle C.J."/>
            <person name="Probst A.J."/>
            <person name="Thomas B.C."/>
            <person name="Singh A."/>
            <person name="Wilkins M.J."/>
            <person name="Karaoz U."/>
            <person name="Brodie E.L."/>
            <person name="Williams K.H."/>
            <person name="Hubbard S.S."/>
            <person name="Banfield J.F."/>
        </authorList>
    </citation>
    <scope>NUCLEOTIDE SEQUENCE [LARGE SCALE GENOMIC DNA]</scope>
</reference>
<dbReference type="Proteomes" id="UP000178401">
    <property type="component" value="Unassembled WGS sequence"/>
</dbReference>
<dbReference type="AlphaFoldDB" id="A0A1F7XQM6"/>
<organism evidence="3 4">
    <name type="scientific">Candidatus Woesebacteria bacterium RBG_19FT_COMBO_37_29</name>
    <dbReference type="NCBI Taxonomy" id="1802486"/>
    <lineage>
        <taxon>Bacteria</taxon>
        <taxon>Candidatus Woeseibacteriota</taxon>
    </lineage>
</organism>
<evidence type="ECO:0000313" key="3">
    <source>
        <dbReference type="EMBL" id="OGM16575.1"/>
    </source>
</evidence>
<name>A0A1F7XQM6_9BACT</name>
<accession>A0A1F7XQM6</accession>